<proteinExistence type="inferred from homology"/>
<name>A0A3P1WUS5_9ACTN</name>
<accession>A0A3P1WUS5</accession>
<reference evidence="5 6" key="1">
    <citation type="submission" date="2018-11" db="EMBL/GenBank/DDBJ databases">
        <title>Genomes From Bacteria Associated with the Canine Oral Cavity: a Test Case for Automated Genome-Based Taxonomic Assignment.</title>
        <authorList>
            <person name="Coil D.A."/>
            <person name="Jospin G."/>
            <person name="Darling A.E."/>
            <person name="Wallis C."/>
            <person name="Davis I.J."/>
            <person name="Harris S."/>
            <person name="Eisen J.A."/>
            <person name="Holcombe L.J."/>
            <person name="O'Flynn C."/>
        </authorList>
    </citation>
    <scope>NUCLEOTIDE SEQUENCE [LARGE SCALE GENOMIC DNA]</scope>
    <source>
        <strain evidence="5 6">OH2822_COT-296</strain>
    </source>
</reference>
<protein>
    <submittedName>
        <fullName evidence="5">Peptidase E</fullName>
    </submittedName>
</protein>
<sequence length="240" mass="25441">MSTHVVAMGGGGFSMSDDGRATALDRFLIDLTGKDRPTVCFAPTASRDEESFIELFRSAYGALGVRTTVLMLWEDAARSVEQLHEADLVVVGGGSSVNLMALWDAHGVSELLRARAGAGEVVLSGISAGGNCWFQGCVTTSFGPMRPWVGGLGLVAGSFCPHYDTEEMREPTFRAAVAEGILPSGYGCDEGAAVHFIDGRFHQALAERPGARTQRLSADQDHPDTVVADLLPATRLTPGR</sequence>
<dbReference type="Gene3D" id="3.40.50.880">
    <property type="match status" value="1"/>
</dbReference>
<dbReference type="CDD" id="cd03146">
    <property type="entry name" value="GAT1_Peptidase_E"/>
    <property type="match status" value="1"/>
</dbReference>
<dbReference type="InterPro" id="IPR029062">
    <property type="entry name" value="Class_I_gatase-like"/>
</dbReference>
<evidence type="ECO:0000313" key="5">
    <source>
        <dbReference type="EMBL" id="RRD49557.1"/>
    </source>
</evidence>
<dbReference type="Pfam" id="PF03575">
    <property type="entry name" value="Peptidase_S51"/>
    <property type="match status" value="1"/>
</dbReference>
<keyword evidence="3" id="KW-0378">Hydrolase</keyword>
<comment type="caution">
    <text evidence="5">The sequence shown here is derived from an EMBL/GenBank/DDBJ whole genome shotgun (WGS) entry which is preliminary data.</text>
</comment>
<dbReference type="SUPFAM" id="SSF52317">
    <property type="entry name" value="Class I glutamine amidotransferase-like"/>
    <property type="match status" value="1"/>
</dbReference>
<dbReference type="AlphaFoldDB" id="A0A3P1WUS5"/>
<dbReference type="InterPro" id="IPR005320">
    <property type="entry name" value="Peptidase_S51"/>
</dbReference>
<evidence type="ECO:0000313" key="6">
    <source>
        <dbReference type="Proteomes" id="UP000280935"/>
    </source>
</evidence>
<organism evidence="5 6">
    <name type="scientific">Arachnia propionica</name>
    <dbReference type="NCBI Taxonomy" id="1750"/>
    <lineage>
        <taxon>Bacteria</taxon>
        <taxon>Bacillati</taxon>
        <taxon>Actinomycetota</taxon>
        <taxon>Actinomycetes</taxon>
        <taxon>Propionibacteriales</taxon>
        <taxon>Propionibacteriaceae</taxon>
        <taxon>Arachnia</taxon>
    </lineage>
</organism>
<dbReference type="OrthoDB" id="9778515at2"/>
<evidence type="ECO:0000256" key="3">
    <source>
        <dbReference type="ARBA" id="ARBA00022801"/>
    </source>
</evidence>
<dbReference type="GO" id="GO:0008236">
    <property type="term" value="F:serine-type peptidase activity"/>
    <property type="evidence" value="ECO:0007669"/>
    <property type="project" value="UniProtKB-KW"/>
</dbReference>
<evidence type="ECO:0000256" key="1">
    <source>
        <dbReference type="ARBA" id="ARBA00006534"/>
    </source>
</evidence>
<dbReference type="GO" id="GO:0006508">
    <property type="term" value="P:proteolysis"/>
    <property type="evidence" value="ECO:0007669"/>
    <property type="project" value="UniProtKB-KW"/>
</dbReference>
<keyword evidence="2" id="KW-0645">Protease</keyword>
<dbReference type="Proteomes" id="UP000280935">
    <property type="component" value="Unassembled WGS sequence"/>
</dbReference>
<keyword evidence="4" id="KW-0720">Serine protease</keyword>
<dbReference type="RefSeq" id="WP_125227963.1">
    <property type="nucleotide sequence ID" value="NZ_RQYT01000015.1"/>
</dbReference>
<dbReference type="EMBL" id="RQYT01000015">
    <property type="protein sequence ID" value="RRD49557.1"/>
    <property type="molecule type" value="Genomic_DNA"/>
</dbReference>
<evidence type="ECO:0000256" key="2">
    <source>
        <dbReference type="ARBA" id="ARBA00022670"/>
    </source>
</evidence>
<dbReference type="PANTHER" id="PTHR20842">
    <property type="entry name" value="PROTEASE S51 ALPHA-ASPARTYL DIPEPTIDASE"/>
    <property type="match status" value="1"/>
</dbReference>
<dbReference type="PANTHER" id="PTHR20842:SF0">
    <property type="entry name" value="ALPHA-ASPARTYL DIPEPTIDASE"/>
    <property type="match status" value="1"/>
</dbReference>
<gene>
    <name evidence="5" type="ORF">EII35_08145</name>
</gene>
<comment type="similarity">
    <text evidence="1">Belongs to the peptidase S51 family.</text>
</comment>
<evidence type="ECO:0000256" key="4">
    <source>
        <dbReference type="ARBA" id="ARBA00022825"/>
    </source>
</evidence>